<evidence type="ECO:0000313" key="1">
    <source>
        <dbReference type="EMBL" id="VEN64672.1"/>
    </source>
</evidence>
<proteinExistence type="predicted"/>
<reference evidence="1 2" key="1">
    <citation type="submission" date="2019-01" db="EMBL/GenBank/DDBJ databases">
        <authorList>
            <person name="Sayadi A."/>
        </authorList>
    </citation>
    <scope>NUCLEOTIDE SEQUENCE [LARGE SCALE GENOMIC DNA]</scope>
</reference>
<keyword evidence="2" id="KW-1185">Reference proteome</keyword>
<gene>
    <name evidence="1" type="ORF">CALMAC_LOCUS21150</name>
</gene>
<dbReference type="EMBL" id="CAACVG010015670">
    <property type="protein sequence ID" value="VEN64672.1"/>
    <property type="molecule type" value="Genomic_DNA"/>
</dbReference>
<accession>A0A653DX86</accession>
<dbReference type="Proteomes" id="UP000410492">
    <property type="component" value="Unassembled WGS sequence"/>
</dbReference>
<protein>
    <submittedName>
        <fullName evidence="1">Uncharacterized protein</fullName>
    </submittedName>
</protein>
<dbReference type="AlphaFoldDB" id="A0A653DX86"/>
<organism evidence="1 2">
    <name type="scientific">Callosobruchus maculatus</name>
    <name type="common">Southern cowpea weevil</name>
    <name type="synonym">Pulse bruchid</name>
    <dbReference type="NCBI Taxonomy" id="64391"/>
    <lineage>
        <taxon>Eukaryota</taxon>
        <taxon>Metazoa</taxon>
        <taxon>Ecdysozoa</taxon>
        <taxon>Arthropoda</taxon>
        <taxon>Hexapoda</taxon>
        <taxon>Insecta</taxon>
        <taxon>Pterygota</taxon>
        <taxon>Neoptera</taxon>
        <taxon>Endopterygota</taxon>
        <taxon>Coleoptera</taxon>
        <taxon>Polyphaga</taxon>
        <taxon>Cucujiformia</taxon>
        <taxon>Chrysomeloidea</taxon>
        <taxon>Chrysomelidae</taxon>
        <taxon>Bruchinae</taxon>
        <taxon>Bruchini</taxon>
        <taxon>Callosobruchus</taxon>
    </lineage>
</organism>
<sequence>MEISQKTTKKIFLELSTEQKIDKTTMPTHLWNSMVSVSFSLLLYFLPTKEAERLGSRWTLWNKKQKENVPNDRIMSDVQCIGGAPCQGRLKSGGADRFLVI</sequence>
<name>A0A653DX86_CALMS</name>
<evidence type="ECO:0000313" key="2">
    <source>
        <dbReference type="Proteomes" id="UP000410492"/>
    </source>
</evidence>